<dbReference type="Proteomes" id="UP000000768">
    <property type="component" value="Chromosome 9"/>
</dbReference>
<evidence type="ECO:0000313" key="1">
    <source>
        <dbReference type="EMBL" id="KXG22013.1"/>
    </source>
</evidence>
<protein>
    <submittedName>
        <fullName evidence="1">Uncharacterized protein</fullName>
    </submittedName>
</protein>
<organism evidence="1 2">
    <name type="scientific">Sorghum bicolor</name>
    <name type="common">Sorghum</name>
    <name type="synonym">Sorghum vulgare</name>
    <dbReference type="NCBI Taxonomy" id="4558"/>
    <lineage>
        <taxon>Eukaryota</taxon>
        <taxon>Viridiplantae</taxon>
        <taxon>Streptophyta</taxon>
        <taxon>Embryophyta</taxon>
        <taxon>Tracheophyta</taxon>
        <taxon>Spermatophyta</taxon>
        <taxon>Magnoliopsida</taxon>
        <taxon>Liliopsida</taxon>
        <taxon>Poales</taxon>
        <taxon>Poaceae</taxon>
        <taxon>PACMAD clade</taxon>
        <taxon>Panicoideae</taxon>
        <taxon>Andropogonodae</taxon>
        <taxon>Andropogoneae</taxon>
        <taxon>Sorghinae</taxon>
        <taxon>Sorghum</taxon>
    </lineage>
</organism>
<proteinExistence type="predicted"/>
<gene>
    <name evidence="1" type="ORF">SORBI_3009G139000</name>
</gene>
<evidence type="ECO:0000313" key="2">
    <source>
        <dbReference type="Proteomes" id="UP000000768"/>
    </source>
</evidence>
<sequence>MRARQLGITKFEACFCMLIISICGEAAKIVGLSIQKMTITVPLASFENIEGDKHIVALHYRAF</sequence>
<reference evidence="1 2" key="1">
    <citation type="journal article" date="2009" name="Nature">
        <title>The Sorghum bicolor genome and the diversification of grasses.</title>
        <authorList>
            <person name="Paterson A.H."/>
            <person name="Bowers J.E."/>
            <person name="Bruggmann R."/>
            <person name="Dubchak I."/>
            <person name="Grimwood J."/>
            <person name="Gundlach H."/>
            <person name="Haberer G."/>
            <person name="Hellsten U."/>
            <person name="Mitros T."/>
            <person name="Poliakov A."/>
            <person name="Schmutz J."/>
            <person name="Spannagl M."/>
            <person name="Tang H."/>
            <person name="Wang X."/>
            <person name="Wicker T."/>
            <person name="Bharti A.K."/>
            <person name="Chapman J."/>
            <person name="Feltus F.A."/>
            <person name="Gowik U."/>
            <person name="Grigoriev I.V."/>
            <person name="Lyons E."/>
            <person name="Maher C.A."/>
            <person name="Martis M."/>
            <person name="Narechania A."/>
            <person name="Otillar R.P."/>
            <person name="Penning B.W."/>
            <person name="Salamov A.A."/>
            <person name="Wang Y."/>
            <person name="Zhang L."/>
            <person name="Carpita N.C."/>
            <person name="Freeling M."/>
            <person name="Gingle A.R."/>
            <person name="Hash C.T."/>
            <person name="Keller B."/>
            <person name="Klein P."/>
            <person name="Kresovich S."/>
            <person name="McCann M.C."/>
            <person name="Ming R."/>
            <person name="Peterson D.G."/>
            <person name="Mehboob-ur-Rahman"/>
            <person name="Ware D."/>
            <person name="Westhoff P."/>
            <person name="Mayer K.F."/>
            <person name="Messing J."/>
            <person name="Rokhsar D.S."/>
        </authorList>
    </citation>
    <scope>NUCLEOTIDE SEQUENCE [LARGE SCALE GENOMIC DNA]</scope>
    <source>
        <strain evidence="2">cv. BTx623</strain>
    </source>
</reference>
<accession>A0A1B6P8M3</accession>
<dbReference type="AlphaFoldDB" id="A0A1B6P8M3"/>
<name>A0A1B6P8M3_SORBI</name>
<dbReference type="Gramene" id="KXG22013">
    <property type="protein sequence ID" value="KXG22013"/>
    <property type="gene ID" value="SORBI_3009G139000"/>
</dbReference>
<reference evidence="2" key="2">
    <citation type="journal article" date="2018" name="Plant J.">
        <title>The Sorghum bicolor reference genome: improved assembly, gene annotations, a transcriptome atlas, and signatures of genome organization.</title>
        <authorList>
            <person name="McCormick R.F."/>
            <person name="Truong S.K."/>
            <person name="Sreedasyam A."/>
            <person name="Jenkins J."/>
            <person name="Shu S."/>
            <person name="Sims D."/>
            <person name="Kennedy M."/>
            <person name="Amirebrahimi M."/>
            <person name="Weers B.D."/>
            <person name="McKinley B."/>
            <person name="Mattison A."/>
            <person name="Morishige D.T."/>
            <person name="Grimwood J."/>
            <person name="Schmutz J."/>
            <person name="Mullet J.E."/>
        </authorList>
    </citation>
    <scope>NUCLEOTIDE SEQUENCE [LARGE SCALE GENOMIC DNA]</scope>
    <source>
        <strain evidence="2">cv. BTx623</strain>
    </source>
</reference>
<keyword evidence="2" id="KW-1185">Reference proteome</keyword>
<dbReference type="InParanoid" id="A0A1B6P8M3"/>
<dbReference type="EMBL" id="CM000768">
    <property type="protein sequence ID" value="KXG22013.1"/>
    <property type="molecule type" value="Genomic_DNA"/>
</dbReference>